<sequence>MTRAEFSRGILREAARRGDAMDYYERRLPFGVDAVTVSRPQEAAPERRVTVTENPAFITARDTSVGILRNRNLGAVTVQPDVMEQTGLRPDPQGRPVGFGIQTDTAAYDLGYTMGAAPQNRPNGGTPLALLFDQGREQITYGYCVATNDIYAQSGRTIDQREAFSVGWLQALQDARASFEPTNARIGVLDTVCPATAPPVTDNARLMLAIRSWTDMGVTHRIEPGAPPR</sequence>
<dbReference type="EMBL" id="CP024201">
    <property type="protein sequence ID" value="ATQ43132.1"/>
    <property type="molecule type" value="Genomic_DNA"/>
</dbReference>
<evidence type="ECO:0000313" key="1">
    <source>
        <dbReference type="EMBL" id="ATQ43132.1"/>
    </source>
</evidence>
<dbReference type="Proteomes" id="UP000228945">
    <property type="component" value="Chromosome"/>
</dbReference>
<protein>
    <submittedName>
        <fullName evidence="1">Uncharacterized protein</fullName>
    </submittedName>
</protein>
<accession>A0A2D2AYS1</accession>
<proteinExistence type="predicted"/>
<keyword evidence="2" id="KW-1185">Reference proteome</keyword>
<evidence type="ECO:0000313" key="2">
    <source>
        <dbReference type="Proteomes" id="UP000228945"/>
    </source>
</evidence>
<dbReference type="KEGG" id="cmb:CSW64_12255"/>
<gene>
    <name evidence="1" type="ORF">CSW64_12255</name>
</gene>
<name>A0A2D2AYS1_9CAUL</name>
<dbReference type="AlphaFoldDB" id="A0A2D2AYS1"/>
<organism evidence="1 2">
    <name type="scientific">Caulobacter mirabilis</name>
    <dbReference type="NCBI Taxonomy" id="69666"/>
    <lineage>
        <taxon>Bacteria</taxon>
        <taxon>Pseudomonadati</taxon>
        <taxon>Pseudomonadota</taxon>
        <taxon>Alphaproteobacteria</taxon>
        <taxon>Caulobacterales</taxon>
        <taxon>Caulobacteraceae</taxon>
        <taxon>Caulobacter</taxon>
    </lineage>
</organism>
<reference evidence="1 2" key="1">
    <citation type="submission" date="2017-10" db="EMBL/GenBank/DDBJ databases">
        <title>Genome sequence of Caulobacter mirabilis FWC38.</title>
        <authorList>
            <person name="Fiebig A."/>
            <person name="Crosson S."/>
        </authorList>
    </citation>
    <scope>NUCLEOTIDE SEQUENCE [LARGE SCALE GENOMIC DNA]</scope>
    <source>
        <strain evidence="1 2">FWC 38</strain>
    </source>
</reference>